<evidence type="ECO:0000313" key="1">
    <source>
        <dbReference type="EMBL" id="MEQ2273761.1"/>
    </source>
</evidence>
<keyword evidence="2" id="KW-1185">Reference proteome</keyword>
<comment type="caution">
    <text evidence="1">The sequence shown here is derived from an EMBL/GenBank/DDBJ whole genome shotgun (WGS) entry which is preliminary data.</text>
</comment>
<organism evidence="1 2">
    <name type="scientific">Xenotaenia resolanae</name>
    <dbReference type="NCBI Taxonomy" id="208358"/>
    <lineage>
        <taxon>Eukaryota</taxon>
        <taxon>Metazoa</taxon>
        <taxon>Chordata</taxon>
        <taxon>Craniata</taxon>
        <taxon>Vertebrata</taxon>
        <taxon>Euteleostomi</taxon>
        <taxon>Actinopterygii</taxon>
        <taxon>Neopterygii</taxon>
        <taxon>Teleostei</taxon>
        <taxon>Neoteleostei</taxon>
        <taxon>Acanthomorphata</taxon>
        <taxon>Ovalentaria</taxon>
        <taxon>Atherinomorphae</taxon>
        <taxon>Cyprinodontiformes</taxon>
        <taxon>Goodeidae</taxon>
        <taxon>Xenotaenia</taxon>
    </lineage>
</organism>
<dbReference type="Proteomes" id="UP001444071">
    <property type="component" value="Unassembled WGS sequence"/>
</dbReference>
<name>A0ABV0WVV0_9TELE</name>
<accession>A0ABV0WVV0</accession>
<proteinExistence type="predicted"/>
<gene>
    <name evidence="1" type="ORF">XENORESO_008652</name>
</gene>
<evidence type="ECO:0000313" key="2">
    <source>
        <dbReference type="Proteomes" id="UP001444071"/>
    </source>
</evidence>
<reference evidence="1 2" key="1">
    <citation type="submission" date="2021-06" db="EMBL/GenBank/DDBJ databases">
        <authorList>
            <person name="Palmer J.M."/>
        </authorList>
    </citation>
    <scope>NUCLEOTIDE SEQUENCE [LARGE SCALE GENOMIC DNA]</scope>
    <source>
        <strain evidence="1 2">XR_2019</strain>
        <tissue evidence="1">Muscle</tissue>
    </source>
</reference>
<protein>
    <submittedName>
        <fullName evidence="1">Uncharacterized protein</fullName>
    </submittedName>
</protein>
<dbReference type="EMBL" id="JAHRIM010072800">
    <property type="protein sequence ID" value="MEQ2273761.1"/>
    <property type="molecule type" value="Genomic_DNA"/>
</dbReference>
<sequence>MNSIYLVFTAAENLRQTRSLTERTGLFSQQIPSECCFFNRSGNRNRNSRPKNGCICLEREADQPVTGEWGLCNKINNQNQPNNKNIYIYIQQSMILLLSKQKVCSSRGVEGGSIMQRLLSVSRTEPGSDLDVKAHC</sequence>